<reference evidence="2 3" key="1">
    <citation type="submission" date="2019-03" db="EMBL/GenBank/DDBJ databases">
        <title>Rhodosporidium diobovatum UCD-FST 08-225 genome sequencing, assembly, and annotation.</title>
        <authorList>
            <person name="Fakankun I.U."/>
            <person name="Fristensky B."/>
            <person name="Levin D.B."/>
        </authorList>
    </citation>
    <scope>NUCLEOTIDE SEQUENCE [LARGE SCALE GENOMIC DNA]</scope>
    <source>
        <strain evidence="2 3">UCD-FST 08-225</strain>
    </source>
</reference>
<evidence type="ECO:0000259" key="1">
    <source>
        <dbReference type="Pfam" id="PF01814"/>
    </source>
</evidence>
<evidence type="ECO:0000313" key="2">
    <source>
        <dbReference type="EMBL" id="TNY23128.1"/>
    </source>
</evidence>
<name>A0A5C5G1Y3_9BASI</name>
<dbReference type="PANTHER" id="PTHR35585">
    <property type="entry name" value="HHE DOMAIN PROTEIN (AFU_ORTHOLOGUE AFUA_4G00730)"/>
    <property type="match status" value="1"/>
</dbReference>
<protein>
    <recommendedName>
        <fullName evidence="1">Hemerythrin-like domain-containing protein</fullName>
    </recommendedName>
</protein>
<evidence type="ECO:0000313" key="3">
    <source>
        <dbReference type="Proteomes" id="UP000311382"/>
    </source>
</evidence>
<gene>
    <name evidence="2" type="ORF">DMC30DRAFT_67900</name>
</gene>
<sequence>MSSSTHTGDVYSEIITDHNNVKDLYQRYKQATNKDEKATLVNTIIHELAVHSEAEEVRAPLVSPPASCRAASLTLRAPARRQVSVYNDLEKRGLASESKLLRDEHEELEKQLYSVDWTKVDSADFAPKFEKAIQLFIQHSDREEDEILKDLSSKLSPEDNDRLAKEFLAKRNVVPTRPHPAAPQGGGAVQKVLGMATKPCVLALLSSCALSGHRRH</sequence>
<dbReference type="InterPro" id="IPR012312">
    <property type="entry name" value="Hemerythrin-like"/>
</dbReference>
<dbReference type="OrthoDB" id="9983919at2759"/>
<dbReference type="Proteomes" id="UP000311382">
    <property type="component" value="Unassembled WGS sequence"/>
</dbReference>
<comment type="caution">
    <text evidence="2">The sequence shown here is derived from an EMBL/GenBank/DDBJ whole genome shotgun (WGS) entry which is preliminary data.</text>
</comment>
<dbReference type="AlphaFoldDB" id="A0A5C5G1Y3"/>
<organism evidence="2 3">
    <name type="scientific">Rhodotorula diobovata</name>
    <dbReference type="NCBI Taxonomy" id="5288"/>
    <lineage>
        <taxon>Eukaryota</taxon>
        <taxon>Fungi</taxon>
        <taxon>Dikarya</taxon>
        <taxon>Basidiomycota</taxon>
        <taxon>Pucciniomycotina</taxon>
        <taxon>Microbotryomycetes</taxon>
        <taxon>Sporidiobolales</taxon>
        <taxon>Sporidiobolaceae</taxon>
        <taxon>Rhodotorula</taxon>
    </lineage>
</organism>
<proteinExistence type="predicted"/>
<feature type="domain" description="Hemerythrin-like" evidence="1">
    <location>
        <begin position="11"/>
        <end position="149"/>
    </location>
</feature>
<accession>A0A5C5G1Y3</accession>
<dbReference type="EMBL" id="SOZI01000015">
    <property type="protein sequence ID" value="TNY23128.1"/>
    <property type="molecule type" value="Genomic_DNA"/>
</dbReference>
<dbReference type="PANTHER" id="PTHR35585:SF1">
    <property type="entry name" value="HHE DOMAIN PROTEIN (AFU_ORTHOLOGUE AFUA_4G00730)"/>
    <property type="match status" value="1"/>
</dbReference>
<keyword evidence="3" id="KW-1185">Reference proteome</keyword>
<dbReference type="STRING" id="5288.A0A5C5G1Y3"/>
<dbReference type="Pfam" id="PF01814">
    <property type="entry name" value="Hemerythrin"/>
    <property type="match status" value="1"/>
</dbReference>